<name>X1U4D7_9ZZZZ</name>
<sequence length="30" mass="3641">YFSFAGAYYHTPLWRSLKAPDIPYLYNVWT</sequence>
<gene>
    <name evidence="1" type="ORF">S12H4_38753</name>
</gene>
<feature type="non-terminal residue" evidence="1">
    <location>
        <position position="1"/>
    </location>
</feature>
<accession>X1U4D7</accession>
<comment type="caution">
    <text evidence="1">The sequence shown here is derived from an EMBL/GenBank/DDBJ whole genome shotgun (WGS) entry which is preliminary data.</text>
</comment>
<dbReference type="EMBL" id="BARW01023350">
    <property type="protein sequence ID" value="GAI94690.1"/>
    <property type="molecule type" value="Genomic_DNA"/>
</dbReference>
<organism evidence="1">
    <name type="scientific">marine sediment metagenome</name>
    <dbReference type="NCBI Taxonomy" id="412755"/>
    <lineage>
        <taxon>unclassified sequences</taxon>
        <taxon>metagenomes</taxon>
        <taxon>ecological metagenomes</taxon>
    </lineage>
</organism>
<reference evidence="1" key="1">
    <citation type="journal article" date="2014" name="Front. Microbiol.">
        <title>High frequency of phylogenetically diverse reductive dehalogenase-homologous genes in deep subseafloor sedimentary metagenomes.</title>
        <authorList>
            <person name="Kawai M."/>
            <person name="Futagami T."/>
            <person name="Toyoda A."/>
            <person name="Takaki Y."/>
            <person name="Nishi S."/>
            <person name="Hori S."/>
            <person name="Arai W."/>
            <person name="Tsubouchi T."/>
            <person name="Morono Y."/>
            <person name="Uchiyama I."/>
            <person name="Ito T."/>
            <person name="Fujiyama A."/>
            <person name="Inagaki F."/>
            <person name="Takami H."/>
        </authorList>
    </citation>
    <scope>NUCLEOTIDE SEQUENCE</scope>
    <source>
        <strain evidence="1">Expedition CK06-06</strain>
    </source>
</reference>
<proteinExistence type="predicted"/>
<protein>
    <submittedName>
        <fullName evidence="1">Uncharacterized protein</fullName>
    </submittedName>
</protein>
<evidence type="ECO:0000313" key="1">
    <source>
        <dbReference type="EMBL" id="GAI94690.1"/>
    </source>
</evidence>
<dbReference type="AlphaFoldDB" id="X1U4D7"/>